<dbReference type="Gene3D" id="1.20.1280.50">
    <property type="match status" value="1"/>
</dbReference>
<evidence type="ECO:0000313" key="2">
    <source>
        <dbReference type="EMBL" id="KAJ7640998.1"/>
    </source>
</evidence>
<dbReference type="AlphaFoldDB" id="A0AAD7FSN6"/>
<reference evidence="2" key="1">
    <citation type="submission" date="2023-03" db="EMBL/GenBank/DDBJ databases">
        <title>Massive genome expansion in bonnet fungi (Mycena s.s.) driven by repeated elements and novel gene families across ecological guilds.</title>
        <authorList>
            <consortium name="Lawrence Berkeley National Laboratory"/>
            <person name="Harder C.B."/>
            <person name="Miyauchi S."/>
            <person name="Viragh M."/>
            <person name="Kuo A."/>
            <person name="Thoen E."/>
            <person name="Andreopoulos B."/>
            <person name="Lu D."/>
            <person name="Skrede I."/>
            <person name="Drula E."/>
            <person name="Henrissat B."/>
            <person name="Morin E."/>
            <person name="Kohler A."/>
            <person name="Barry K."/>
            <person name="LaButti K."/>
            <person name="Morin E."/>
            <person name="Salamov A."/>
            <person name="Lipzen A."/>
            <person name="Mereny Z."/>
            <person name="Hegedus B."/>
            <person name="Baldrian P."/>
            <person name="Stursova M."/>
            <person name="Weitz H."/>
            <person name="Taylor A."/>
            <person name="Grigoriev I.V."/>
            <person name="Nagy L.G."/>
            <person name="Martin F."/>
            <person name="Kauserud H."/>
        </authorList>
    </citation>
    <scope>NUCLEOTIDE SEQUENCE</scope>
    <source>
        <strain evidence="2">9284</strain>
    </source>
</reference>
<feature type="non-terminal residue" evidence="2">
    <location>
        <position position="175"/>
    </location>
</feature>
<sequence length="175" mass="19696">MSSEARSSTLLPSVADIQRVIELLRSNSEPPDHITSTISMLSDEVARLSEGPARPVAHNRRVPSDCTTYLYQCRSLLSPIRRMPPEIMAHLFDISSPRLRTTQYRYICFVPLLALSQVCASWRVIILGTPTLWRSISLSWHSDNASCTTKWLTVFLNRGAQCALHLKIFNVCPAV</sequence>
<accession>A0AAD7FSN6</accession>
<gene>
    <name evidence="2" type="ORF">FB45DRAFT_825183</name>
</gene>
<dbReference type="EMBL" id="JARKIF010000004">
    <property type="protein sequence ID" value="KAJ7640998.1"/>
    <property type="molecule type" value="Genomic_DNA"/>
</dbReference>
<comment type="caution">
    <text evidence="2">The sequence shown here is derived from an EMBL/GenBank/DDBJ whole genome shotgun (WGS) entry which is preliminary data.</text>
</comment>
<keyword evidence="3" id="KW-1185">Reference proteome</keyword>
<protein>
    <recommendedName>
        <fullName evidence="1">F-box domain-containing protein</fullName>
    </recommendedName>
</protein>
<dbReference type="InterPro" id="IPR001810">
    <property type="entry name" value="F-box_dom"/>
</dbReference>
<dbReference type="Proteomes" id="UP001221142">
    <property type="component" value="Unassembled WGS sequence"/>
</dbReference>
<evidence type="ECO:0000313" key="3">
    <source>
        <dbReference type="Proteomes" id="UP001221142"/>
    </source>
</evidence>
<proteinExistence type="predicted"/>
<feature type="domain" description="F-box" evidence="1">
    <location>
        <begin position="81"/>
        <end position="138"/>
    </location>
</feature>
<organism evidence="2 3">
    <name type="scientific">Roridomyces roridus</name>
    <dbReference type="NCBI Taxonomy" id="1738132"/>
    <lineage>
        <taxon>Eukaryota</taxon>
        <taxon>Fungi</taxon>
        <taxon>Dikarya</taxon>
        <taxon>Basidiomycota</taxon>
        <taxon>Agaricomycotina</taxon>
        <taxon>Agaricomycetes</taxon>
        <taxon>Agaricomycetidae</taxon>
        <taxon>Agaricales</taxon>
        <taxon>Marasmiineae</taxon>
        <taxon>Mycenaceae</taxon>
        <taxon>Roridomyces</taxon>
    </lineage>
</organism>
<evidence type="ECO:0000259" key="1">
    <source>
        <dbReference type="Pfam" id="PF12937"/>
    </source>
</evidence>
<dbReference type="Pfam" id="PF12937">
    <property type="entry name" value="F-box-like"/>
    <property type="match status" value="1"/>
</dbReference>
<name>A0AAD7FSN6_9AGAR</name>